<dbReference type="AlphaFoldDB" id="A0AAN6GS25"/>
<dbReference type="Pfam" id="PF02076">
    <property type="entry name" value="STE3"/>
    <property type="match status" value="1"/>
</dbReference>
<proteinExistence type="predicted"/>
<gene>
    <name evidence="1" type="primary">STE3</name>
    <name evidence="1" type="ORF">OC846_001914</name>
</gene>
<reference evidence="1" key="1">
    <citation type="journal article" date="2023" name="PhytoFront">
        <title>Draft Genome Resources of Seven Strains of Tilletia horrida, Causal Agent of Kernel Smut of Rice.</title>
        <authorList>
            <person name="Khanal S."/>
            <person name="Antony Babu S."/>
            <person name="Zhou X.G."/>
        </authorList>
    </citation>
    <scope>NUCLEOTIDE SEQUENCE</scope>
    <source>
        <strain evidence="1">TX6</strain>
    </source>
</reference>
<comment type="caution">
    <text evidence="1">The sequence shown here is derived from an EMBL/GenBank/DDBJ whole genome shotgun (WGS) entry which is preliminary data.</text>
</comment>
<sequence length="157" mass="18085">MASTEALITFPFNVYTFVTRFQFNHKVSPWISWADTHYDFSYIGQLEGSWFDESLDQKRLWLTLEVGRWGMVIGCWVIFLFFGTSPESRKAYGQMLEPLRKHLKTIKGSFGPAKADPPTGSVVIERTWNTDMEACKSLGQLRRQSVADSFSLEEEKV</sequence>
<keyword evidence="2" id="KW-1185">Reference proteome</keyword>
<protein>
    <submittedName>
        <fullName evidence="1">A-factor receptor</fullName>
    </submittedName>
</protein>
<accession>A0AAN6GS25</accession>
<dbReference type="InterPro" id="IPR001499">
    <property type="entry name" value="GPCR_STE3"/>
</dbReference>
<organism evidence="1 2">
    <name type="scientific">Tilletia horrida</name>
    <dbReference type="NCBI Taxonomy" id="155126"/>
    <lineage>
        <taxon>Eukaryota</taxon>
        <taxon>Fungi</taxon>
        <taxon>Dikarya</taxon>
        <taxon>Basidiomycota</taxon>
        <taxon>Ustilaginomycotina</taxon>
        <taxon>Exobasidiomycetes</taxon>
        <taxon>Tilletiales</taxon>
        <taxon>Tilletiaceae</taxon>
        <taxon>Tilletia</taxon>
    </lineage>
</organism>
<dbReference type="GO" id="GO:0016020">
    <property type="term" value="C:membrane"/>
    <property type="evidence" value="ECO:0007669"/>
    <property type="project" value="InterPro"/>
</dbReference>
<dbReference type="GO" id="GO:0004932">
    <property type="term" value="F:mating-type factor pheromone receptor activity"/>
    <property type="evidence" value="ECO:0007669"/>
    <property type="project" value="InterPro"/>
</dbReference>
<name>A0AAN6GS25_9BASI</name>
<dbReference type="EMBL" id="JAPDMZ010000032">
    <property type="protein sequence ID" value="KAK0554963.1"/>
    <property type="molecule type" value="Genomic_DNA"/>
</dbReference>
<evidence type="ECO:0000313" key="2">
    <source>
        <dbReference type="Proteomes" id="UP001176517"/>
    </source>
</evidence>
<keyword evidence="1" id="KW-0675">Receptor</keyword>
<evidence type="ECO:0000313" key="1">
    <source>
        <dbReference type="EMBL" id="KAK0554963.1"/>
    </source>
</evidence>
<dbReference type="Proteomes" id="UP001176517">
    <property type="component" value="Unassembled WGS sequence"/>
</dbReference>